<accession>A0A0B7IJ52</accession>
<dbReference type="Pfam" id="PF13320">
    <property type="entry name" value="GH123_cat"/>
    <property type="match status" value="1"/>
</dbReference>
<feature type="domain" description="Glycoside hydrolase 123 catalytic" evidence="1">
    <location>
        <begin position="1"/>
        <end position="55"/>
    </location>
</feature>
<evidence type="ECO:0000259" key="1">
    <source>
        <dbReference type="Pfam" id="PF13320"/>
    </source>
</evidence>
<sequence length="102" mass="12020">MRWALNSWTSEPLLDSRFRAWAAGDTYLVYPMGRSSIRFERMVEGIQFYEKVNILREEFHQKQNTEALKKIKNVLQLFDENTLPQNPASEVTKKAREVINSL</sequence>
<dbReference type="InterPro" id="IPR025150">
    <property type="entry name" value="GH123_cat"/>
</dbReference>
<dbReference type="AlphaFoldDB" id="A0A0B7IJ52"/>
<dbReference type="Proteomes" id="UP000039370">
    <property type="component" value="Unassembled WGS sequence"/>
</dbReference>
<evidence type="ECO:0000313" key="2">
    <source>
        <dbReference type="EMBL" id="CEN51925.1"/>
    </source>
</evidence>
<reference evidence="3" key="1">
    <citation type="submission" date="2015-01" db="EMBL/GenBank/DDBJ databases">
        <authorList>
            <person name="MANFREDI Pablo"/>
        </authorList>
    </citation>
    <scope>NUCLEOTIDE SEQUENCE [LARGE SCALE GENOMIC DNA]</scope>
    <source>
        <strain evidence="3">Cc11</strain>
    </source>
</reference>
<proteinExistence type="predicted"/>
<organism evidence="2 3">
    <name type="scientific">Capnocytophaga canimorsus</name>
    <dbReference type="NCBI Taxonomy" id="28188"/>
    <lineage>
        <taxon>Bacteria</taxon>
        <taxon>Pseudomonadati</taxon>
        <taxon>Bacteroidota</taxon>
        <taxon>Flavobacteriia</taxon>
        <taxon>Flavobacteriales</taxon>
        <taxon>Flavobacteriaceae</taxon>
        <taxon>Capnocytophaga</taxon>
    </lineage>
</organism>
<protein>
    <recommendedName>
        <fullName evidence="1">Glycoside hydrolase 123 catalytic domain-containing protein</fullName>
    </recommendedName>
</protein>
<name>A0A0B7IJ52_9FLAO</name>
<dbReference type="EMBL" id="CDOK01000154">
    <property type="protein sequence ID" value="CEN51925.1"/>
    <property type="molecule type" value="Genomic_DNA"/>
</dbReference>
<evidence type="ECO:0000313" key="3">
    <source>
        <dbReference type="Proteomes" id="UP000039370"/>
    </source>
</evidence>
<gene>
    <name evidence="2" type="ORF">CCAN11_2370030</name>
</gene>